<evidence type="ECO:0000256" key="2">
    <source>
        <dbReference type="ARBA" id="ARBA00022512"/>
    </source>
</evidence>
<feature type="compositionally biased region" description="Acidic residues" evidence="7">
    <location>
        <begin position="103"/>
        <end position="125"/>
    </location>
</feature>
<feature type="signal peptide" evidence="8">
    <location>
        <begin position="1"/>
        <end position="16"/>
    </location>
</feature>
<evidence type="ECO:0000256" key="8">
    <source>
        <dbReference type="SAM" id="SignalP"/>
    </source>
</evidence>
<organism evidence="10 11">
    <name type="scientific">Patellaria atrata CBS 101060</name>
    <dbReference type="NCBI Taxonomy" id="1346257"/>
    <lineage>
        <taxon>Eukaryota</taxon>
        <taxon>Fungi</taxon>
        <taxon>Dikarya</taxon>
        <taxon>Ascomycota</taxon>
        <taxon>Pezizomycotina</taxon>
        <taxon>Dothideomycetes</taxon>
        <taxon>Dothideomycetes incertae sedis</taxon>
        <taxon>Patellariales</taxon>
        <taxon>Patellariaceae</taxon>
        <taxon>Patellaria</taxon>
    </lineage>
</organism>
<dbReference type="Pfam" id="PF00399">
    <property type="entry name" value="PIR"/>
    <property type="match status" value="3"/>
</dbReference>
<comment type="subcellular location">
    <subcellularLocation>
        <location evidence="1">Secreted</location>
        <location evidence="1">Cell wall</location>
    </subcellularLocation>
</comment>
<feature type="region of interest" description="Disordered" evidence="7">
    <location>
        <begin position="99"/>
        <end position="150"/>
    </location>
</feature>
<dbReference type="PANTHER" id="PTHR47254:SF1">
    <property type="entry name" value="CELL WALL MANNOPROTEIN CIS3-RELATED"/>
    <property type="match status" value="1"/>
</dbReference>
<keyword evidence="4 8" id="KW-0732">Signal</keyword>
<evidence type="ECO:0000313" key="10">
    <source>
        <dbReference type="EMBL" id="KAF2842376.1"/>
    </source>
</evidence>
<reference evidence="10" key="1">
    <citation type="journal article" date="2020" name="Stud. Mycol.">
        <title>101 Dothideomycetes genomes: a test case for predicting lifestyles and emergence of pathogens.</title>
        <authorList>
            <person name="Haridas S."/>
            <person name="Albert R."/>
            <person name="Binder M."/>
            <person name="Bloem J."/>
            <person name="Labutti K."/>
            <person name="Salamov A."/>
            <person name="Andreopoulos B."/>
            <person name="Baker S."/>
            <person name="Barry K."/>
            <person name="Bills G."/>
            <person name="Bluhm B."/>
            <person name="Cannon C."/>
            <person name="Castanera R."/>
            <person name="Culley D."/>
            <person name="Daum C."/>
            <person name="Ezra D."/>
            <person name="Gonzalez J."/>
            <person name="Henrissat B."/>
            <person name="Kuo A."/>
            <person name="Liang C."/>
            <person name="Lipzen A."/>
            <person name="Lutzoni F."/>
            <person name="Magnuson J."/>
            <person name="Mondo S."/>
            <person name="Nolan M."/>
            <person name="Ohm R."/>
            <person name="Pangilinan J."/>
            <person name="Park H.-J."/>
            <person name="Ramirez L."/>
            <person name="Alfaro M."/>
            <person name="Sun H."/>
            <person name="Tritt A."/>
            <person name="Yoshinaga Y."/>
            <person name="Zwiers L.-H."/>
            <person name="Turgeon B."/>
            <person name="Goodwin S."/>
            <person name="Spatafora J."/>
            <person name="Crous P."/>
            <person name="Grigoriev I."/>
        </authorList>
    </citation>
    <scope>NUCLEOTIDE SEQUENCE</scope>
    <source>
        <strain evidence="10">CBS 101060</strain>
    </source>
</reference>
<keyword evidence="5" id="KW-0677">Repeat</keyword>
<dbReference type="InterPro" id="IPR000420">
    <property type="entry name" value="Yeast_PIR_rpt"/>
</dbReference>
<evidence type="ECO:0000259" key="9">
    <source>
        <dbReference type="Pfam" id="PF22799"/>
    </source>
</evidence>
<evidence type="ECO:0000256" key="7">
    <source>
        <dbReference type="SAM" id="MobiDB-lite"/>
    </source>
</evidence>
<gene>
    <name evidence="10" type="ORF">M501DRAFT_988601</name>
</gene>
<keyword evidence="3" id="KW-0964">Secreted</keyword>
<protein>
    <recommendedName>
        <fullName evidence="9">Cell wall mannoprotein PIR1-like C-terminal domain-containing protein</fullName>
    </recommendedName>
</protein>
<dbReference type="PANTHER" id="PTHR47254">
    <property type="entry name" value="CELL WALL MANNOPROTEIN CIS3-RELATED"/>
    <property type="match status" value="1"/>
</dbReference>
<evidence type="ECO:0000256" key="3">
    <source>
        <dbReference type="ARBA" id="ARBA00022525"/>
    </source>
</evidence>
<dbReference type="GO" id="GO:0009277">
    <property type="term" value="C:fungal-type cell wall"/>
    <property type="evidence" value="ECO:0007669"/>
    <property type="project" value="TreeGrafter"/>
</dbReference>
<keyword evidence="11" id="KW-1185">Reference proteome</keyword>
<evidence type="ECO:0000313" key="11">
    <source>
        <dbReference type="Proteomes" id="UP000799429"/>
    </source>
</evidence>
<dbReference type="OrthoDB" id="5415592at2759"/>
<dbReference type="InterPro" id="IPR054508">
    <property type="entry name" value="PIR1-like_C"/>
</dbReference>
<dbReference type="InterPro" id="IPR051153">
    <property type="entry name" value="Yeast_CWMannoprotein_PIR"/>
</dbReference>
<dbReference type="Proteomes" id="UP000799429">
    <property type="component" value="Unassembled WGS sequence"/>
</dbReference>
<dbReference type="PROSITE" id="PS50256">
    <property type="entry name" value="PIR_REPEAT_2"/>
    <property type="match status" value="3"/>
</dbReference>
<feature type="region of interest" description="Disordered" evidence="7">
    <location>
        <begin position="184"/>
        <end position="205"/>
    </location>
</feature>
<evidence type="ECO:0000256" key="1">
    <source>
        <dbReference type="ARBA" id="ARBA00004191"/>
    </source>
</evidence>
<name>A0A9P4SGA5_9PEZI</name>
<keyword evidence="2" id="KW-0134">Cell wall</keyword>
<dbReference type="Pfam" id="PF22799">
    <property type="entry name" value="PIR1-like_C"/>
    <property type="match status" value="1"/>
</dbReference>
<dbReference type="GO" id="GO:0005199">
    <property type="term" value="F:structural constituent of cell wall"/>
    <property type="evidence" value="ECO:0007669"/>
    <property type="project" value="InterPro"/>
</dbReference>
<evidence type="ECO:0000256" key="6">
    <source>
        <dbReference type="ARBA" id="ARBA00038219"/>
    </source>
</evidence>
<comment type="caution">
    <text evidence="10">The sequence shown here is derived from an EMBL/GenBank/DDBJ whole genome shotgun (WGS) entry which is preliminary data.</text>
</comment>
<comment type="similarity">
    <text evidence="6">Belongs to the PIR protein family.</text>
</comment>
<sequence>MKYTAALFLIFSTVWCSPHLKWPRVPYVVPSTVPAGCVADFNGSFGLAVMSLGPKTKRTVNKLTILSTSLPVHCRCNSAHAMDRPCNCALGTSYSVLAHSEPLGDDTSESDTDTDTDDSDYDTDSECPPGPPLPAISQIPDGQIQAPPKVVDPSIPAISQIPDGQIQAPPKVVDPPIPAISQIPDGQVQAPSCRPASTTSSGKGTFRSCIGPSTLRLYLSKGQLRDSVGRTGYIASNHQFQFDNPPQGNALSHGGYSVCGDKLALRGNKKWFRCRSGDFYNLYEGGSKELASWGQCESVGLRIVELVELR</sequence>
<accession>A0A9P4SGA5</accession>
<evidence type="ECO:0000256" key="5">
    <source>
        <dbReference type="ARBA" id="ARBA00022737"/>
    </source>
</evidence>
<feature type="domain" description="Cell wall mannoprotein PIR1-like C-terminal" evidence="9">
    <location>
        <begin position="222"/>
        <end position="298"/>
    </location>
</feature>
<proteinExistence type="inferred from homology"/>
<feature type="chain" id="PRO_5040195919" description="Cell wall mannoprotein PIR1-like C-terminal domain-containing protein" evidence="8">
    <location>
        <begin position="17"/>
        <end position="310"/>
    </location>
</feature>
<dbReference type="GO" id="GO:0031505">
    <property type="term" value="P:fungal-type cell wall organization"/>
    <property type="evidence" value="ECO:0007669"/>
    <property type="project" value="UniProtKB-ARBA"/>
</dbReference>
<dbReference type="AlphaFoldDB" id="A0A9P4SGA5"/>
<dbReference type="EMBL" id="MU006090">
    <property type="protein sequence ID" value="KAF2842376.1"/>
    <property type="molecule type" value="Genomic_DNA"/>
</dbReference>
<evidence type="ECO:0000256" key="4">
    <source>
        <dbReference type="ARBA" id="ARBA00022729"/>
    </source>
</evidence>